<keyword evidence="2" id="KW-1185">Reference proteome</keyword>
<dbReference type="Pfam" id="PF06231">
    <property type="entry name" value="DUF1010"/>
    <property type="match status" value="1"/>
</dbReference>
<protein>
    <submittedName>
        <fullName evidence="1">DUF1010 domain-containing protein</fullName>
    </submittedName>
</protein>
<evidence type="ECO:0000313" key="1">
    <source>
        <dbReference type="EMBL" id="MFC0594156.1"/>
    </source>
</evidence>
<dbReference type="RefSeq" id="WP_377484749.1">
    <property type="nucleotide sequence ID" value="NZ_JBHLTN010000038.1"/>
</dbReference>
<proteinExistence type="predicted"/>
<organism evidence="1 2">
    <name type="scientific">Ottowia pentelensis</name>
    <dbReference type="NCBI Taxonomy" id="511108"/>
    <lineage>
        <taxon>Bacteria</taxon>
        <taxon>Pseudomonadati</taxon>
        <taxon>Pseudomonadota</taxon>
        <taxon>Betaproteobacteria</taxon>
        <taxon>Burkholderiales</taxon>
        <taxon>Comamonadaceae</taxon>
        <taxon>Ottowia</taxon>
    </lineage>
</organism>
<reference evidence="1 2" key="1">
    <citation type="submission" date="2024-09" db="EMBL/GenBank/DDBJ databases">
        <authorList>
            <person name="Sun Q."/>
            <person name="Mori K."/>
        </authorList>
    </citation>
    <scope>NUCLEOTIDE SEQUENCE [LARGE SCALE GENOMIC DNA]</scope>
    <source>
        <strain evidence="1 2">NCAIM B.02336</strain>
    </source>
</reference>
<gene>
    <name evidence="1" type="ORF">ACFFGG_16530</name>
</gene>
<dbReference type="InterPro" id="IPR010416">
    <property type="entry name" value="DUF1010"/>
</dbReference>
<comment type="caution">
    <text evidence="1">The sequence shown here is derived from an EMBL/GenBank/DDBJ whole genome shotgun (WGS) entry which is preliminary data.</text>
</comment>
<evidence type="ECO:0000313" key="2">
    <source>
        <dbReference type="Proteomes" id="UP001589834"/>
    </source>
</evidence>
<sequence length="45" mass="4852">MHTPRQFQAILATSPCTASAASYHSCSAAPLPWRSAFSWAAPVFK</sequence>
<name>A0ABV6PWD5_9BURK</name>
<dbReference type="EMBL" id="JBHLTN010000038">
    <property type="protein sequence ID" value="MFC0594156.1"/>
    <property type="molecule type" value="Genomic_DNA"/>
</dbReference>
<accession>A0ABV6PWD5</accession>
<dbReference type="Proteomes" id="UP001589834">
    <property type="component" value="Unassembled WGS sequence"/>
</dbReference>